<evidence type="ECO:0000313" key="2">
    <source>
        <dbReference type="Proteomes" id="UP000220841"/>
    </source>
</evidence>
<protein>
    <submittedName>
        <fullName evidence="1">Uncharacterized protein</fullName>
    </submittedName>
</protein>
<organism evidence="1 2">
    <name type="scientific">Bacillus toyonensis</name>
    <dbReference type="NCBI Taxonomy" id="155322"/>
    <lineage>
        <taxon>Bacteria</taxon>
        <taxon>Bacillati</taxon>
        <taxon>Bacillota</taxon>
        <taxon>Bacilli</taxon>
        <taxon>Bacillales</taxon>
        <taxon>Bacillaceae</taxon>
        <taxon>Bacillus</taxon>
        <taxon>Bacillus cereus group</taxon>
    </lineage>
</organism>
<reference evidence="1 2" key="1">
    <citation type="submission" date="2017-09" db="EMBL/GenBank/DDBJ databases">
        <title>Large-scale bioinformatics analysis of Bacillus genomes uncovers conserved roles of natural products in bacterial physiology.</title>
        <authorList>
            <consortium name="Agbiome Team Llc"/>
            <person name="Bleich R.M."/>
            <person name="Grubbs K.J."/>
            <person name="Santa Maria K.C."/>
            <person name="Allen S.E."/>
            <person name="Farag S."/>
            <person name="Shank E.A."/>
            <person name="Bowers A."/>
        </authorList>
    </citation>
    <scope>NUCLEOTIDE SEQUENCE [LARGE SCALE GENOMIC DNA]</scope>
    <source>
        <strain evidence="1 2">AFS021349</strain>
    </source>
</reference>
<dbReference type="EMBL" id="NUBY01000044">
    <property type="protein sequence ID" value="PEQ07903.1"/>
    <property type="molecule type" value="Genomic_DNA"/>
</dbReference>
<proteinExistence type="predicted"/>
<accession>A0A2B7ES39</accession>
<evidence type="ECO:0000313" key="1">
    <source>
        <dbReference type="EMBL" id="PEQ07903.1"/>
    </source>
</evidence>
<sequence>MWRIFRSFLRFLSKSCTSPSKLYFEIYVRVLCKKPCLTLLNISKYSEFKNYKSTSFINYYIRFNNFPYTIVEKIIKPNKR</sequence>
<dbReference type="AlphaFoldDB" id="A0A2B7ES39"/>
<gene>
    <name evidence="1" type="ORF">CN585_12110</name>
</gene>
<comment type="caution">
    <text evidence="1">The sequence shown here is derived from an EMBL/GenBank/DDBJ whole genome shotgun (WGS) entry which is preliminary data.</text>
</comment>
<name>A0A2B7ES39_9BACI</name>
<dbReference type="Proteomes" id="UP000220841">
    <property type="component" value="Unassembled WGS sequence"/>
</dbReference>